<organism evidence="1 2">
    <name type="scientific">Rapidithrix thailandica</name>
    <dbReference type="NCBI Taxonomy" id="413964"/>
    <lineage>
        <taxon>Bacteria</taxon>
        <taxon>Pseudomonadati</taxon>
        <taxon>Bacteroidota</taxon>
        <taxon>Cytophagia</taxon>
        <taxon>Cytophagales</taxon>
        <taxon>Flammeovirgaceae</taxon>
        <taxon>Rapidithrix</taxon>
    </lineage>
</organism>
<gene>
    <name evidence="1" type="ORF">AAG747_18870</name>
</gene>
<evidence type="ECO:0008006" key="3">
    <source>
        <dbReference type="Google" id="ProtNLM"/>
    </source>
</evidence>
<dbReference type="Proteomes" id="UP001403385">
    <property type="component" value="Unassembled WGS sequence"/>
</dbReference>
<accession>A0AAW9SH18</accession>
<dbReference type="InterPro" id="IPR019847">
    <property type="entry name" value="Gliding_motility_assoc_GldN"/>
</dbReference>
<dbReference type="AlphaFoldDB" id="A0AAW9SH18"/>
<keyword evidence="2" id="KW-1185">Reference proteome</keyword>
<name>A0AAW9SH18_9BACT</name>
<reference evidence="1 2" key="1">
    <citation type="submission" date="2024-04" db="EMBL/GenBank/DDBJ databases">
        <title>Novel genus in family Flammeovirgaceae.</title>
        <authorList>
            <person name="Nguyen T.H."/>
            <person name="Vuong T.Q."/>
            <person name="Le H."/>
            <person name="Kim S.-G."/>
        </authorList>
    </citation>
    <scope>NUCLEOTIDE SEQUENCE [LARGE SCALE GENOMIC DNA]</scope>
    <source>
        <strain evidence="1 2">JCM 23209</strain>
    </source>
</reference>
<comment type="caution">
    <text evidence="1">The sequence shown here is derived from an EMBL/GenBank/DDBJ whole genome shotgun (WGS) entry which is preliminary data.</text>
</comment>
<evidence type="ECO:0000313" key="1">
    <source>
        <dbReference type="EMBL" id="MEN7549996.1"/>
    </source>
</evidence>
<sequence length="193" mass="22244">MMKFKITFKLVSFIIFIVVTIDTSCKAQQTEISYHIIDLTLSENKPFYERESNLIDEIVNGVKHRFLFPYSDFELQEEIPPKEFASIMDKVGAITITKLQIKKEIKTDVKGNILNKIYTSETFQNDYKYESPPIIVAVALLDKNGVIVAIFPYTDLAANLFIGNPHCTFNIQKGLNFFDAFEQNLYYSTVLEK</sequence>
<dbReference type="EMBL" id="JBDKWZ010000011">
    <property type="protein sequence ID" value="MEN7549996.1"/>
    <property type="molecule type" value="Genomic_DNA"/>
</dbReference>
<protein>
    <recommendedName>
        <fullName evidence="3">DUF302 domain-containing protein</fullName>
    </recommendedName>
</protein>
<proteinExistence type="predicted"/>
<dbReference type="Pfam" id="PF19841">
    <property type="entry name" value="GldN"/>
    <property type="match status" value="1"/>
</dbReference>
<evidence type="ECO:0000313" key="2">
    <source>
        <dbReference type="Proteomes" id="UP001403385"/>
    </source>
</evidence>
<dbReference type="RefSeq" id="WP_346822774.1">
    <property type="nucleotide sequence ID" value="NZ_JBDKWZ010000011.1"/>
</dbReference>